<feature type="compositionally biased region" description="Basic and acidic residues" evidence="2">
    <location>
        <begin position="10"/>
        <end position="20"/>
    </location>
</feature>
<feature type="compositionally biased region" description="Basic and acidic residues" evidence="2">
    <location>
        <begin position="382"/>
        <end position="401"/>
    </location>
</feature>
<dbReference type="RefSeq" id="NP_983926.2">
    <property type="nucleotide sequence ID" value="NM_209279.2"/>
</dbReference>
<feature type="compositionally biased region" description="Basic residues" evidence="2">
    <location>
        <begin position="533"/>
        <end position="543"/>
    </location>
</feature>
<protein>
    <submittedName>
        <fullName evidence="4">ADL170Cp</fullName>
    </submittedName>
</protein>
<dbReference type="OMA" id="KIMATRH"/>
<dbReference type="Proteomes" id="UP000000591">
    <property type="component" value="Chromosome IV"/>
</dbReference>
<dbReference type="GO" id="GO:0005730">
    <property type="term" value="C:nucleolus"/>
    <property type="evidence" value="ECO:0000318"/>
    <property type="project" value="GO_Central"/>
</dbReference>
<feature type="region of interest" description="Disordered" evidence="2">
    <location>
        <begin position="154"/>
        <end position="185"/>
    </location>
</feature>
<dbReference type="EMBL" id="AE016817">
    <property type="protein sequence ID" value="AAS51750.2"/>
    <property type="molecule type" value="Genomic_DNA"/>
</dbReference>
<keyword evidence="5" id="KW-1185">Reference proteome</keyword>
<dbReference type="GO" id="GO:0000447">
    <property type="term" value="P:endonucleolytic cleavage in ITS1 to separate SSU-rRNA from 5.8S rRNA and LSU-rRNA from tricistronic rRNA transcript (SSU-rRNA, 5.8S rRNA, LSU-rRNA)"/>
    <property type="evidence" value="ECO:0000318"/>
    <property type="project" value="GO_Central"/>
</dbReference>
<reference evidence="4 5" key="1">
    <citation type="journal article" date="2004" name="Science">
        <title>The Ashbya gossypii genome as a tool for mapping the ancient Saccharomyces cerevisiae genome.</title>
        <authorList>
            <person name="Dietrich F.S."/>
            <person name="Voegeli S."/>
            <person name="Brachat S."/>
            <person name="Lerch A."/>
            <person name="Gates K."/>
            <person name="Steiner S."/>
            <person name="Mohr C."/>
            <person name="Pohlmann R."/>
            <person name="Luedi P."/>
            <person name="Choi S."/>
            <person name="Wing R.A."/>
            <person name="Flavier A."/>
            <person name="Gaffney T.D."/>
            <person name="Philippsen P."/>
        </authorList>
    </citation>
    <scope>NUCLEOTIDE SEQUENCE [LARGE SCALE GENOMIC DNA]</scope>
    <source>
        <strain evidence="5">ATCC 10895 / CBS 109.51 / FGSC 9923 / NRRL Y-1056</strain>
    </source>
</reference>
<dbReference type="PANTHER" id="PTHR14490">
    <property type="entry name" value="ZINC FINGER, ZZ TYPE"/>
    <property type="match status" value="1"/>
</dbReference>
<dbReference type="Pfam" id="PF05178">
    <property type="entry name" value="Kri1"/>
    <property type="match status" value="1"/>
</dbReference>
<evidence type="ECO:0000313" key="4">
    <source>
        <dbReference type="EMBL" id="AAS51750.2"/>
    </source>
</evidence>
<feature type="compositionally biased region" description="Basic and acidic residues" evidence="2">
    <location>
        <begin position="271"/>
        <end position="289"/>
    </location>
</feature>
<dbReference type="FunCoup" id="Q75AU0">
    <property type="interactions" value="686"/>
</dbReference>
<dbReference type="Pfam" id="PF12936">
    <property type="entry name" value="Kri1_C"/>
    <property type="match status" value="1"/>
</dbReference>
<feature type="region of interest" description="Disordered" evidence="2">
    <location>
        <begin position="259"/>
        <end position="292"/>
    </location>
</feature>
<dbReference type="GO" id="GO:0030686">
    <property type="term" value="C:90S preribosome"/>
    <property type="evidence" value="ECO:0000318"/>
    <property type="project" value="GO_Central"/>
</dbReference>
<dbReference type="HOGENOM" id="CLU_009647_3_0_1"/>
<feature type="domain" description="Kri1-like C-terminal" evidence="3">
    <location>
        <begin position="416"/>
        <end position="510"/>
    </location>
</feature>
<dbReference type="InterPro" id="IPR018034">
    <property type="entry name" value="Kri1"/>
</dbReference>
<dbReference type="PANTHER" id="PTHR14490:SF5">
    <property type="entry name" value="PROTEIN KRI1 HOMOLOG"/>
    <property type="match status" value="1"/>
</dbReference>
<evidence type="ECO:0000256" key="2">
    <source>
        <dbReference type="SAM" id="MobiDB-lite"/>
    </source>
</evidence>
<gene>
    <name evidence="4" type="ORF">AGOS_ADL170C</name>
</gene>
<evidence type="ECO:0000259" key="3">
    <source>
        <dbReference type="Pfam" id="PF12936"/>
    </source>
</evidence>
<dbReference type="GeneID" id="4620068"/>
<evidence type="ECO:0000256" key="1">
    <source>
        <dbReference type="ARBA" id="ARBA00007473"/>
    </source>
</evidence>
<feature type="region of interest" description="Disordered" evidence="2">
    <location>
        <begin position="352"/>
        <end position="412"/>
    </location>
</feature>
<proteinExistence type="inferred from homology"/>
<dbReference type="eggNOG" id="KOG2409">
    <property type="taxonomic scope" value="Eukaryota"/>
</dbReference>
<dbReference type="OrthoDB" id="10252032at2759"/>
<dbReference type="AlphaFoldDB" id="Q75AU0"/>
<dbReference type="InterPro" id="IPR024626">
    <property type="entry name" value="Kri1-like_C"/>
</dbReference>
<evidence type="ECO:0000313" key="5">
    <source>
        <dbReference type="Proteomes" id="UP000000591"/>
    </source>
</evidence>
<comment type="similarity">
    <text evidence="1">Belongs to the KRI1 family.</text>
</comment>
<feature type="region of interest" description="Disordered" evidence="2">
    <location>
        <begin position="517"/>
        <end position="543"/>
    </location>
</feature>
<feature type="compositionally biased region" description="Acidic residues" evidence="2">
    <location>
        <begin position="39"/>
        <end position="51"/>
    </location>
</feature>
<accession>Q75AU0</accession>
<dbReference type="STRING" id="284811.Q75AU0"/>
<feature type="region of interest" description="Disordered" evidence="2">
    <location>
        <begin position="1"/>
        <end position="51"/>
    </location>
</feature>
<dbReference type="InParanoid" id="Q75AU0"/>
<sequence length="543" mass="62608">MPRKKSAAKKAKEAAKKAELEAQAAVIEDVPEENHTASDEESTSEEEDDYGELITEDVEEGIKNVLEAIRTKDTSELLNPTVRFFEEPEAAVAKLAQAERHKPIYLKDYHRMNLLAGETFAKDGEDFETMDGKPSFAAEQRQERAQILAEINEEVGKAEEDDEDEFLTKKKPSSEVAQKTALPDPSVDDEQFLQAFVEQQAWIPRKGDKTVDLDRGEAFEEDDKEFEDAVEQFETAYNFRYEDPNAAEIVSYARTQATIRRSAASTRKRKRDEEKQEKDKDRQEREKAIQKKKKETVYQLSDVLDKIRKEYGAEISEPMVQKLTATLLNGSYDDSKWDEVVGELFDEEFYQQEGKPTWDENDEIMGDFYAGNADDDDDAAPTEDHANGEKEKKSKKEGTKEKKAKKQEKKELRNIIEESVEQNKLALIEKVEEERGRTKEKDLDIKFRYREVSPESFGLTTREIFMADDAALNEYIGLKKFAPYRAKELRNKDKRKVMKAKRLKEWRKKVFNNENGLADEDEALDTQAAPKKEKSRSKHKTSK</sequence>
<name>Q75AU0_EREGS</name>
<dbReference type="KEGG" id="ago:AGOS_ADL170C"/>
<organism evidence="4 5">
    <name type="scientific">Eremothecium gossypii (strain ATCC 10895 / CBS 109.51 / FGSC 9923 / NRRL Y-1056)</name>
    <name type="common">Yeast</name>
    <name type="synonym">Ashbya gossypii</name>
    <dbReference type="NCBI Taxonomy" id="284811"/>
    <lineage>
        <taxon>Eukaryota</taxon>
        <taxon>Fungi</taxon>
        <taxon>Dikarya</taxon>
        <taxon>Ascomycota</taxon>
        <taxon>Saccharomycotina</taxon>
        <taxon>Saccharomycetes</taxon>
        <taxon>Saccharomycetales</taxon>
        <taxon>Saccharomycetaceae</taxon>
        <taxon>Eremothecium</taxon>
    </lineage>
</organism>
<reference evidence="5" key="2">
    <citation type="journal article" date="2013" name="G3 (Bethesda)">
        <title>Genomes of Ashbya fungi isolated from insects reveal four mating-type loci, numerous translocations, lack of transposons, and distinct gene duplications.</title>
        <authorList>
            <person name="Dietrich F.S."/>
            <person name="Voegeli S."/>
            <person name="Kuo S."/>
            <person name="Philippsen P."/>
        </authorList>
    </citation>
    <scope>GENOME REANNOTATION</scope>
    <source>
        <strain evidence="5">ATCC 10895 / CBS 109.51 / FGSC 9923 / NRRL Y-1056</strain>
    </source>
</reference>